<keyword evidence="1" id="KW-0812">Transmembrane</keyword>
<reference evidence="3 4" key="1">
    <citation type="submission" date="2019-08" db="EMBL/GenBank/DDBJ databases">
        <title>Deep-cultivation of Planctomycetes and their phenomic and genomic characterization uncovers novel biology.</title>
        <authorList>
            <person name="Wiegand S."/>
            <person name="Jogler M."/>
            <person name="Boedeker C."/>
            <person name="Pinto D."/>
            <person name="Vollmers J."/>
            <person name="Rivas-Marin E."/>
            <person name="Kohn T."/>
            <person name="Peeters S.H."/>
            <person name="Heuer A."/>
            <person name="Rast P."/>
            <person name="Oberbeckmann S."/>
            <person name="Bunk B."/>
            <person name="Jeske O."/>
            <person name="Meyerdierks A."/>
            <person name="Storesund J.E."/>
            <person name="Kallscheuer N."/>
            <person name="Luecker S."/>
            <person name="Lage O.M."/>
            <person name="Pohl T."/>
            <person name="Merkel B.J."/>
            <person name="Hornburger P."/>
            <person name="Mueller R.-W."/>
            <person name="Bruemmer F."/>
            <person name="Labrenz M."/>
            <person name="Spormann A.M."/>
            <person name="Op den Camp H."/>
            <person name="Overmann J."/>
            <person name="Amann R."/>
            <person name="Jetten M.S.M."/>
            <person name="Mascher T."/>
            <person name="Medema M.H."/>
            <person name="Devos D.P."/>
            <person name="Kaster A.-K."/>
            <person name="Ovreas L."/>
            <person name="Rohde M."/>
            <person name="Galperin M.Y."/>
            <person name="Jogler C."/>
        </authorList>
    </citation>
    <scope>NUCLEOTIDE SEQUENCE [LARGE SCALE GENOMIC DNA]</scope>
    <source>
        <strain evidence="3 4">UC8</strain>
    </source>
</reference>
<evidence type="ECO:0000256" key="2">
    <source>
        <dbReference type="SAM" id="SignalP"/>
    </source>
</evidence>
<evidence type="ECO:0000313" key="4">
    <source>
        <dbReference type="Proteomes" id="UP000325286"/>
    </source>
</evidence>
<feature type="signal peptide" evidence="2">
    <location>
        <begin position="1"/>
        <end position="31"/>
    </location>
</feature>
<keyword evidence="1" id="KW-1133">Transmembrane helix</keyword>
<dbReference type="AlphaFoldDB" id="A0A5B9R1A3"/>
<proteinExistence type="predicted"/>
<dbReference type="EMBL" id="CP042914">
    <property type="protein sequence ID" value="QEG39971.1"/>
    <property type="molecule type" value="Genomic_DNA"/>
</dbReference>
<dbReference type="RefSeq" id="WP_068136449.1">
    <property type="nucleotide sequence ID" value="NZ_CP042914.1"/>
</dbReference>
<accession>A0A5B9R1A3</accession>
<feature type="transmembrane region" description="Helical" evidence="1">
    <location>
        <begin position="193"/>
        <end position="214"/>
    </location>
</feature>
<evidence type="ECO:0000256" key="1">
    <source>
        <dbReference type="SAM" id="Phobius"/>
    </source>
</evidence>
<evidence type="ECO:0000313" key="3">
    <source>
        <dbReference type="EMBL" id="QEG39971.1"/>
    </source>
</evidence>
<organism evidence="3 4">
    <name type="scientific">Roseimaritima ulvae</name>
    <dbReference type="NCBI Taxonomy" id="980254"/>
    <lineage>
        <taxon>Bacteria</taxon>
        <taxon>Pseudomonadati</taxon>
        <taxon>Planctomycetota</taxon>
        <taxon>Planctomycetia</taxon>
        <taxon>Pirellulales</taxon>
        <taxon>Pirellulaceae</taxon>
        <taxon>Roseimaritima</taxon>
    </lineage>
</organism>
<dbReference type="KEGG" id="rul:UC8_19740"/>
<keyword evidence="1" id="KW-0472">Membrane</keyword>
<feature type="chain" id="PRO_5022919950" evidence="2">
    <location>
        <begin position="32"/>
        <end position="224"/>
    </location>
</feature>
<keyword evidence="4" id="KW-1185">Reference proteome</keyword>
<keyword evidence="2" id="KW-0732">Signal</keyword>
<name>A0A5B9R1A3_9BACT</name>
<gene>
    <name evidence="3" type="ORF">UC8_19740</name>
</gene>
<sequence precursor="true">MNIASPPAISFTSRILGTSLCCVLAVGACFADGQNHEPETEQATLVESAEDAEATEVSELSVAPLDHKIYPDDRPEWISDEPWLEGERHRWPVVSLPSLTPEASQESLRMQMQIAVEAYINHVTKSGGRAGRKVQFDDDYIDARLVNTQRSYSGVVTTSGGEMYEDAVELVFDEAFRGDIQAQWRHVEVTHRLTGLGVLGAGGLAMLLGLTSLLKVCNRGCKVR</sequence>
<dbReference type="Proteomes" id="UP000325286">
    <property type="component" value="Chromosome"/>
</dbReference>
<protein>
    <submittedName>
        <fullName evidence="3">Uncharacterized protein</fullName>
    </submittedName>
</protein>
<dbReference type="OrthoDB" id="282910at2"/>